<evidence type="ECO:0000313" key="2">
    <source>
        <dbReference type="Proteomes" id="UP000651452"/>
    </source>
</evidence>
<dbReference type="OrthoDB" id="3787211at2759"/>
<reference evidence="1" key="1">
    <citation type="submission" date="2018-12" db="EMBL/GenBank/DDBJ databases">
        <authorList>
            <person name="Syme R.A."/>
            <person name="Farfan-Caceres L."/>
            <person name="Lichtenzveig J."/>
        </authorList>
    </citation>
    <scope>NUCLEOTIDE SEQUENCE</scope>
    <source>
        <strain evidence="1">Al4</strain>
    </source>
</reference>
<organism evidence="1 2">
    <name type="scientific">Ascochyta lentis</name>
    <dbReference type="NCBI Taxonomy" id="205686"/>
    <lineage>
        <taxon>Eukaryota</taxon>
        <taxon>Fungi</taxon>
        <taxon>Dikarya</taxon>
        <taxon>Ascomycota</taxon>
        <taxon>Pezizomycotina</taxon>
        <taxon>Dothideomycetes</taxon>
        <taxon>Pleosporomycetidae</taxon>
        <taxon>Pleosporales</taxon>
        <taxon>Pleosporineae</taxon>
        <taxon>Didymellaceae</taxon>
        <taxon>Ascochyta</taxon>
    </lineage>
</organism>
<accession>A0A8H7MI92</accession>
<protein>
    <submittedName>
        <fullName evidence="1">Uncharacterized protein</fullName>
    </submittedName>
</protein>
<dbReference type="Proteomes" id="UP000651452">
    <property type="component" value="Unassembled WGS sequence"/>
</dbReference>
<evidence type="ECO:0000313" key="1">
    <source>
        <dbReference type="EMBL" id="KAF9695665.1"/>
    </source>
</evidence>
<name>A0A8H7MI92_9PLEO</name>
<reference evidence="1" key="2">
    <citation type="submission" date="2020-09" db="EMBL/GenBank/DDBJ databases">
        <title>Reference genome assembly for Australian Ascochyta lentis isolate Al4.</title>
        <authorList>
            <person name="Lee R.C."/>
            <person name="Farfan-Caceres L.M."/>
            <person name="Debler J.W."/>
            <person name="Williams A.H."/>
            <person name="Henares B.M."/>
        </authorList>
    </citation>
    <scope>NUCLEOTIDE SEQUENCE</scope>
    <source>
        <strain evidence="1">Al4</strain>
    </source>
</reference>
<dbReference type="EMBL" id="RZGK01000011">
    <property type="protein sequence ID" value="KAF9695665.1"/>
    <property type="molecule type" value="Genomic_DNA"/>
</dbReference>
<comment type="caution">
    <text evidence="1">The sequence shown here is derived from an EMBL/GenBank/DDBJ whole genome shotgun (WGS) entry which is preliminary data.</text>
</comment>
<keyword evidence="2" id="KW-1185">Reference proteome</keyword>
<gene>
    <name evidence="1" type="ORF">EKO04_006574</name>
</gene>
<sequence length="401" mass="43992">MRAMAMNTTVSALAAAGTILSDSRIGCGWPRESPAEVSSVTRCSTKFAASSPPWGPTTDYFTSTSYAYRSKTELLTPKPSTTSVSATSTFTEYETAPNNLTKTVWTDTYTWTNYYTKTETVSSTFTVTTSVLQTATVPTRAGFTPVAAAYPEATQHVDDVEDQDQWTVEDAYWQDDFVSQQDPEVPDAVESGVASKVQCLITLINIYDSGTTSSRLYVPPPTYTRTNYVTTETITSTVTTRVSPTETPYTFSMASGLESRSWFTETRTNVETTTTTDYPSSTTSVYAACATDNVVDTYKGWPLNSLADDWYSKNLTIIRLDWSDNTNATACCATAAANPNAIFFKYDGVCEVFVDDRTETGYNASAKIDVSVLYEPRERGWWGMTVGNGPRGSVSFSSLWV</sequence>
<dbReference type="AlphaFoldDB" id="A0A8H7MI92"/>
<proteinExistence type="predicted"/>